<name>A0A8H7D9F7_9AGAR</name>
<evidence type="ECO:0000313" key="3">
    <source>
        <dbReference type="Proteomes" id="UP000623467"/>
    </source>
</evidence>
<dbReference type="PANTHER" id="PTHR46579:SF2">
    <property type="entry name" value="C2H2-TYPE DOMAIN-CONTAINING PROTEIN"/>
    <property type="match status" value="1"/>
</dbReference>
<dbReference type="PANTHER" id="PTHR46579">
    <property type="entry name" value="F5/8 TYPE C DOMAIN-CONTAINING PROTEIN-RELATED"/>
    <property type="match status" value="1"/>
</dbReference>
<dbReference type="EMBL" id="JACAZH010000006">
    <property type="protein sequence ID" value="KAF7367179.1"/>
    <property type="molecule type" value="Genomic_DNA"/>
</dbReference>
<feature type="region of interest" description="Disordered" evidence="1">
    <location>
        <begin position="530"/>
        <end position="550"/>
    </location>
</feature>
<accession>A0A8H7D9F7</accession>
<organism evidence="2 3">
    <name type="scientific">Mycena sanguinolenta</name>
    <dbReference type="NCBI Taxonomy" id="230812"/>
    <lineage>
        <taxon>Eukaryota</taxon>
        <taxon>Fungi</taxon>
        <taxon>Dikarya</taxon>
        <taxon>Basidiomycota</taxon>
        <taxon>Agaricomycotina</taxon>
        <taxon>Agaricomycetes</taxon>
        <taxon>Agaricomycetidae</taxon>
        <taxon>Agaricales</taxon>
        <taxon>Marasmiineae</taxon>
        <taxon>Mycenaceae</taxon>
        <taxon>Mycena</taxon>
    </lineage>
</organism>
<protein>
    <submittedName>
        <fullName evidence="2">Uncharacterized protein</fullName>
    </submittedName>
</protein>
<proteinExistence type="predicted"/>
<dbReference type="InterPro" id="IPR004242">
    <property type="entry name" value="Transposase_21"/>
</dbReference>
<dbReference type="Pfam" id="PF02992">
    <property type="entry name" value="Transposase_21"/>
    <property type="match status" value="1"/>
</dbReference>
<reference evidence="2" key="1">
    <citation type="submission" date="2020-05" db="EMBL/GenBank/DDBJ databases">
        <title>Mycena genomes resolve the evolution of fungal bioluminescence.</title>
        <authorList>
            <person name="Tsai I.J."/>
        </authorList>
    </citation>
    <scope>NUCLEOTIDE SEQUENCE</scope>
    <source>
        <strain evidence="2">160909Yilan</strain>
    </source>
</reference>
<dbReference type="OrthoDB" id="3239894at2759"/>
<keyword evidence="3" id="KW-1185">Reference proteome</keyword>
<dbReference type="Proteomes" id="UP000623467">
    <property type="component" value="Unassembled WGS sequence"/>
</dbReference>
<dbReference type="AlphaFoldDB" id="A0A8H7D9F7"/>
<evidence type="ECO:0000313" key="2">
    <source>
        <dbReference type="EMBL" id="KAF7367179.1"/>
    </source>
</evidence>
<sequence length="838" mass="96328">MRSLRASKKKKLILCVSLLVAFLLTRHHVSFRACGLILFAIALILSLMPGNVVKRDEFPGSLTTVFSQLNLEDRFRSYPICYLCHRIFDPLGSDVLCPDCECEIYRPQTRSLFRRTFESAPEPTTSRDLDSEEAVIGSTSNKRQAHVVAPIQRLSDDLRHLFSRPGVVPAVNAWKSRKRSEQDLKCIQDGNVWNSIKGPDDKLFFFKGDSDKEIRLGVTFSLDWFGRKTSNYGPSHSSGAMSFCIQNFENALRYRAENLLLVAMPPGPTEQTSKQLQSYLAMTVDELITLYDDGIIIHPPEHPNGIRVRVALIGIIADHPAMCKLCGFADHGHTEAPCTKCEVSRGERFTEMALRNEYAPRTAEKHRKLCYEYRQLKSDEERDEFFATHGVRWTEFARLKYFDIVRWTVIDPMHNLLLGVAKTQWYNRWILKKVLRADTKRKTRELHLIHDFLETFEAPLWAGRLPLRVGEPAGGSLTADEYKFAVTGPWAILIPIVWDTFRKDAPRSHSTAMAKYEKEKEVWDTEMAKWRRSRSKTKGPPPEKPERPYLRMNEGEDTNFLAFATALKIMVGSSITLNGLERAESLLQQYLLEFAKLYGVDKMKPNHHWAVHIPDQIRDFGPVYSFWAFLTERLNKILKNLNSNNWTGGRLEASMMREFHRSASLNGSGPYLNTYFELTHLFDFQMQNLLADPTCTPFERTFIQLLYNTQNREEAIGTIQDALRDEQALTRIKVGSIANTAEKLSDFIRWGLKYYYNKDRTQVHLRLDENPPPNTLVLTEHAESYDFVLLDGRRIIPTSRSKSNSASSSLIQARIGNRRHAGEIRSIFVHRQSGLRLI</sequence>
<comment type="caution">
    <text evidence="2">The sequence shown here is derived from an EMBL/GenBank/DDBJ whole genome shotgun (WGS) entry which is preliminary data.</text>
</comment>
<evidence type="ECO:0000256" key="1">
    <source>
        <dbReference type="SAM" id="MobiDB-lite"/>
    </source>
</evidence>
<gene>
    <name evidence="2" type="ORF">MSAN_00977800</name>
</gene>